<feature type="region of interest" description="Disordered" evidence="1">
    <location>
        <begin position="58"/>
        <end position="94"/>
    </location>
</feature>
<reference evidence="2 3" key="1">
    <citation type="submission" date="2016-11" db="EMBL/GenBank/DDBJ databases">
        <title>The macronuclear genome of Stentor coeruleus: a giant cell with tiny introns.</title>
        <authorList>
            <person name="Slabodnick M."/>
            <person name="Ruby J.G."/>
            <person name="Reiff S.B."/>
            <person name="Swart E.C."/>
            <person name="Gosai S."/>
            <person name="Prabakaran S."/>
            <person name="Witkowska E."/>
            <person name="Larue G.E."/>
            <person name="Fisher S."/>
            <person name="Freeman R.M."/>
            <person name="Gunawardena J."/>
            <person name="Chu W."/>
            <person name="Stover N.A."/>
            <person name="Gregory B.D."/>
            <person name="Nowacki M."/>
            <person name="Derisi J."/>
            <person name="Roy S.W."/>
            <person name="Marshall W.F."/>
            <person name="Sood P."/>
        </authorList>
    </citation>
    <scope>NUCLEOTIDE SEQUENCE [LARGE SCALE GENOMIC DNA]</scope>
    <source>
        <strain evidence="2">WM001</strain>
    </source>
</reference>
<sequence>MEFGLGSSNITATDYLSKTVLPALDYSLAKLIDHIIKTKEIDKWKEAKDEEYIKIRRDARRKQRRDAGESVSGSEEWEESEGSEEKVEIAPPFDPVDFIADSLMEFREKSS</sequence>
<gene>
    <name evidence="2" type="ORF">SteCoe_8631</name>
</gene>
<protein>
    <submittedName>
        <fullName evidence="2">Uncharacterized protein</fullName>
    </submittedName>
</protein>
<evidence type="ECO:0000313" key="2">
    <source>
        <dbReference type="EMBL" id="OMJ89243.1"/>
    </source>
</evidence>
<name>A0A1R2CJR8_9CILI</name>
<organism evidence="2 3">
    <name type="scientific">Stentor coeruleus</name>
    <dbReference type="NCBI Taxonomy" id="5963"/>
    <lineage>
        <taxon>Eukaryota</taxon>
        <taxon>Sar</taxon>
        <taxon>Alveolata</taxon>
        <taxon>Ciliophora</taxon>
        <taxon>Postciliodesmatophora</taxon>
        <taxon>Heterotrichea</taxon>
        <taxon>Heterotrichida</taxon>
        <taxon>Stentoridae</taxon>
        <taxon>Stentor</taxon>
    </lineage>
</organism>
<evidence type="ECO:0000313" key="3">
    <source>
        <dbReference type="Proteomes" id="UP000187209"/>
    </source>
</evidence>
<proteinExistence type="predicted"/>
<dbReference type="Proteomes" id="UP000187209">
    <property type="component" value="Unassembled WGS sequence"/>
</dbReference>
<dbReference type="AlphaFoldDB" id="A0A1R2CJR8"/>
<dbReference type="EMBL" id="MPUH01000130">
    <property type="protein sequence ID" value="OMJ89243.1"/>
    <property type="molecule type" value="Genomic_DNA"/>
</dbReference>
<keyword evidence="3" id="KW-1185">Reference proteome</keyword>
<accession>A0A1R2CJR8</accession>
<comment type="caution">
    <text evidence="2">The sequence shown here is derived from an EMBL/GenBank/DDBJ whole genome shotgun (WGS) entry which is preliminary data.</text>
</comment>
<evidence type="ECO:0000256" key="1">
    <source>
        <dbReference type="SAM" id="MobiDB-lite"/>
    </source>
</evidence>